<organism evidence="1 2">
    <name type="scientific">Novosphingobium indicum</name>
    <dbReference type="NCBI Taxonomy" id="462949"/>
    <lineage>
        <taxon>Bacteria</taxon>
        <taxon>Pseudomonadati</taxon>
        <taxon>Pseudomonadota</taxon>
        <taxon>Alphaproteobacteria</taxon>
        <taxon>Sphingomonadales</taxon>
        <taxon>Sphingomonadaceae</taxon>
        <taxon>Novosphingobium</taxon>
    </lineage>
</organism>
<reference evidence="2" key="1">
    <citation type="journal article" date="2019" name="Int. J. Syst. Evol. Microbiol.">
        <title>The Global Catalogue of Microorganisms (GCM) 10K type strain sequencing project: providing services to taxonomists for standard genome sequencing and annotation.</title>
        <authorList>
            <consortium name="The Broad Institute Genomics Platform"/>
            <consortium name="The Broad Institute Genome Sequencing Center for Infectious Disease"/>
            <person name="Wu L."/>
            <person name="Ma J."/>
        </authorList>
    </citation>
    <scope>NUCLEOTIDE SEQUENCE [LARGE SCALE GENOMIC DNA]</scope>
    <source>
        <strain evidence="2">CGMCC 1.6784</strain>
    </source>
</reference>
<protein>
    <submittedName>
        <fullName evidence="1">Uncharacterized protein</fullName>
    </submittedName>
</protein>
<comment type="caution">
    <text evidence="1">The sequence shown here is derived from an EMBL/GenBank/DDBJ whole genome shotgun (WGS) entry which is preliminary data.</text>
</comment>
<dbReference type="Proteomes" id="UP000605099">
    <property type="component" value="Unassembled WGS sequence"/>
</dbReference>
<dbReference type="RefSeq" id="WP_188818579.1">
    <property type="nucleotide sequence ID" value="NZ_BMLK01000004.1"/>
</dbReference>
<evidence type="ECO:0000313" key="2">
    <source>
        <dbReference type="Proteomes" id="UP000605099"/>
    </source>
</evidence>
<proteinExistence type="predicted"/>
<name>A0ABQ2JC59_9SPHN</name>
<accession>A0ABQ2JC59</accession>
<keyword evidence="2" id="KW-1185">Reference proteome</keyword>
<dbReference type="EMBL" id="BMLK01000004">
    <property type="protein sequence ID" value="GGN44576.1"/>
    <property type="molecule type" value="Genomic_DNA"/>
</dbReference>
<sequence>MPEHDWWIPCSRVAGLTLNQPPPDWEAFNRKFVLVERDDEAAFGRDYESLDGDCTITIVDEGICGANFTCSFFVAGADIIGRATNEAISIITAEFDLSAKPPSFDTWVEVAPNVLQRFIYFDELCLFLTENEANAIIAADVFG</sequence>
<gene>
    <name evidence="1" type="ORF">GCM10011349_09790</name>
</gene>
<evidence type="ECO:0000313" key="1">
    <source>
        <dbReference type="EMBL" id="GGN44576.1"/>
    </source>
</evidence>